<evidence type="ECO:0000256" key="1">
    <source>
        <dbReference type="ARBA" id="ARBA00005495"/>
    </source>
</evidence>
<comment type="caution">
    <text evidence="6">The sequence shown here is derived from an EMBL/GenBank/DDBJ whole genome shotgun (WGS) entry which is preliminary data.</text>
</comment>
<reference evidence="6 7" key="1">
    <citation type="submission" date="2023-08" db="EMBL/GenBank/DDBJ databases">
        <title>Black Yeasts Isolated from many extreme environments.</title>
        <authorList>
            <person name="Coleine C."/>
            <person name="Stajich J.E."/>
            <person name="Selbmann L."/>
        </authorList>
    </citation>
    <scope>NUCLEOTIDE SEQUENCE [LARGE SCALE GENOMIC DNA]</scope>
    <source>
        <strain evidence="6 7">CCFEE 5935</strain>
    </source>
</reference>
<evidence type="ECO:0000313" key="6">
    <source>
        <dbReference type="EMBL" id="KAK5166250.1"/>
    </source>
</evidence>
<keyword evidence="3" id="KW-0862">Zinc</keyword>
<evidence type="ECO:0000256" key="3">
    <source>
        <dbReference type="ARBA" id="ARBA00022833"/>
    </source>
</evidence>
<feature type="domain" description="CENP-V/GFA" evidence="5">
    <location>
        <begin position="18"/>
        <end position="145"/>
    </location>
</feature>
<dbReference type="AlphaFoldDB" id="A0AAV9P1M1"/>
<evidence type="ECO:0000256" key="4">
    <source>
        <dbReference type="ARBA" id="ARBA00023239"/>
    </source>
</evidence>
<dbReference type="RefSeq" id="XP_064656203.1">
    <property type="nucleotide sequence ID" value="XM_064805743.1"/>
</dbReference>
<dbReference type="PANTHER" id="PTHR33337">
    <property type="entry name" value="GFA DOMAIN-CONTAINING PROTEIN"/>
    <property type="match status" value="1"/>
</dbReference>
<accession>A0AAV9P1M1</accession>
<evidence type="ECO:0000256" key="2">
    <source>
        <dbReference type="ARBA" id="ARBA00022723"/>
    </source>
</evidence>
<dbReference type="InterPro" id="IPR006913">
    <property type="entry name" value="CENP-V/GFA"/>
</dbReference>
<protein>
    <recommendedName>
        <fullName evidence="5">CENP-V/GFA domain-containing protein</fullName>
    </recommendedName>
</protein>
<dbReference type="GO" id="GO:0016846">
    <property type="term" value="F:carbon-sulfur lyase activity"/>
    <property type="evidence" value="ECO:0007669"/>
    <property type="project" value="InterPro"/>
</dbReference>
<keyword evidence="7" id="KW-1185">Reference proteome</keyword>
<dbReference type="Proteomes" id="UP001337655">
    <property type="component" value="Unassembled WGS sequence"/>
</dbReference>
<dbReference type="Gene3D" id="3.90.1590.10">
    <property type="entry name" value="glutathione-dependent formaldehyde- activating enzyme (gfa)"/>
    <property type="match status" value="1"/>
</dbReference>
<dbReference type="PROSITE" id="PS51891">
    <property type="entry name" value="CENP_V_GFA"/>
    <property type="match status" value="1"/>
</dbReference>
<dbReference type="PANTHER" id="PTHR33337:SF8">
    <property type="entry name" value="CENP-V_GFA DOMAIN-CONTAINING PROTEIN"/>
    <property type="match status" value="1"/>
</dbReference>
<name>A0AAV9P1M1_9PEZI</name>
<dbReference type="GO" id="GO:0046872">
    <property type="term" value="F:metal ion binding"/>
    <property type="evidence" value="ECO:0007669"/>
    <property type="project" value="UniProtKB-KW"/>
</dbReference>
<dbReference type="Pfam" id="PF04828">
    <property type="entry name" value="GFA"/>
    <property type="match status" value="1"/>
</dbReference>
<dbReference type="EMBL" id="JAVRRT010000014">
    <property type="protein sequence ID" value="KAK5166250.1"/>
    <property type="molecule type" value="Genomic_DNA"/>
</dbReference>
<organism evidence="6 7">
    <name type="scientific">Saxophila tyrrhenica</name>
    <dbReference type="NCBI Taxonomy" id="1690608"/>
    <lineage>
        <taxon>Eukaryota</taxon>
        <taxon>Fungi</taxon>
        <taxon>Dikarya</taxon>
        <taxon>Ascomycota</taxon>
        <taxon>Pezizomycotina</taxon>
        <taxon>Dothideomycetes</taxon>
        <taxon>Dothideomycetidae</taxon>
        <taxon>Mycosphaerellales</taxon>
        <taxon>Extremaceae</taxon>
        <taxon>Saxophila</taxon>
    </lineage>
</organism>
<keyword evidence="2" id="KW-0479">Metal-binding</keyword>
<evidence type="ECO:0000259" key="5">
    <source>
        <dbReference type="PROSITE" id="PS51891"/>
    </source>
</evidence>
<sequence length="169" mass="18069">MAPYMPLGGDGYSNEQEATATCFCGTVQIVVPLAGEALIDTFICHCADCRKITASMFASGFIVTDAALKHTRGEDKLTKYARSAQIASGNTVTNFFCSVCGTLMYRRSSGFPGVSAPRIGTVDDFGLHGTKLKPRIEQFGRDWVGWCKGGEGVEQSVGNFYGGEQGKAE</sequence>
<dbReference type="SUPFAM" id="SSF51316">
    <property type="entry name" value="Mss4-like"/>
    <property type="match status" value="1"/>
</dbReference>
<dbReference type="InterPro" id="IPR011057">
    <property type="entry name" value="Mss4-like_sf"/>
</dbReference>
<evidence type="ECO:0000313" key="7">
    <source>
        <dbReference type="Proteomes" id="UP001337655"/>
    </source>
</evidence>
<keyword evidence="4" id="KW-0456">Lyase</keyword>
<comment type="similarity">
    <text evidence="1">Belongs to the Gfa family.</text>
</comment>
<dbReference type="GeneID" id="89929844"/>
<gene>
    <name evidence="6" type="ORF">LTR77_008511</name>
</gene>
<proteinExistence type="inferred from homology"/>